<protein>
    <submittedName>
        <fullName evidence="2">Uncharacterized protein</fullName>
    </submittedName>
</protein>
<evidence type="ECO:0000313" key="3">
    <source>
        <dbReference type="Proteomes" id="UP000663508"/>
    </source>
</evidence>
<sequence>MPSGPAWPLTGGLAPKKKGHTEVWPKSREETPKEGSNAATPSPRCPTKLGPAGIAGKGPLGVSWH</sequence>
<proteinExistence type="predicted"/>
<dbReference type="KEGG" id="mind:mvi_43170"/>
<gene>
    <name evidence="2" type="ORF">mvi_43170</name>
</gene>
<feature type="region of interest" description="Disordered" evidence="1">
    <location>
        <begin position="1"/>
        <end position="65"/>
    </location>
</feature>
<name>A0A8H8WWM3_9HYPH</name>
<accession>A0A8H8WWM3</accession>
<organism evidence="2 3">
    <name type="scientific">Methylobacterium indicum</name>
    <dbReference type="NCBI Taxonomy" id="1775910"/>
    <lineage>
        <taxon>Bacteria</taxon>
        <taxon>Pseudomonadati</taxon>
        <taxon>Pseudomonadota</taxon>
        <taxon>Alphaproteobacteria</taxon>
        <taxon>Hyphomicrobiales</taxon>
        <taxon>Methylobacteriaceae</taxon>
        <taxon>Methylobacterium</taxon>
    </lineage>
</organism>
<dbReference type="AlphaFoldDB" id="A0A8H8WWM3"/>
<feature type="compositionally biased region" description="Basic and acidic residues" evidence="1">
    <location>
        <begin position="20"/>
        <end position="33"/>
    </location>
</feature>
<dbReference type="EMBL" id="AP024145">
    <property type="protein sequence ID" value="BCM85856.1"/>
    <property type="molecule type" value="Genomic_DNA"/>
</dbReference>
<dbReference type="Proteomes" id="UP000663508">
    <property type="component" value="Chromosome"/>
</dbReference>
<evidence type="ECO:0000256" key="1">
    <source>
        <dbReference type="SAM" id="MobiDB-lite"/>
    </source>
</evidence>
<evidence type="ECO:0000313" key="2">
    <source>
        <dbReference type="EMBL" id="BCM85856.1"/>
    </source>
</evidence>
<reference evidence="2" key="1">
    <citation type="submission" date="2020-11" db="EMBL/GenBank/DDBJ databases">
        <title>Complete genome sequence of a novel pathogenic Methylobacterium strain isolated from rice in Vietnam.</title>
        <authorList>
            <person name="Lai K."/>
            <person name="Okazaki S."/>
            <person name="Higashi K."/>
            <person name="Mori H."/>
            <person name="Toyoda A."/>
            <person name="Kurokawa K."/>
        </authorList>
    </citation>
    <scope>NUCLEOTIDE SEQUENCE</scope>
    <source>
        <strain evidence="2">VL1</strain>
    </source>
</reference>